<evidence type="ECO:0000313" key="1">
    <source>
        <dbReference type="RefSeq" id="XP_016495656.1"/>
    </source>
</evidence>
<proteinExistence type="predicted"/>
<name>A0A1S4C3A5_TOBAC</name>
<gene>
    <name evidence="1" type="primary">LOC107814719</name>
</gene>
<accession>A0A1S4C3A5</accession>
<organism evidence="1">
    <name type="scientific">Nicotiana tabacum</name>
    <name type="common">Common tobacco</name>
    <dbReference type="NCBI Taxonomy" id="4097"/>
    <lineage>
        <taxon>Eukaryota</taxon>
        <taxon>Viridiplantae</taxon>
        <taxon>Streptophyta</taxon>
        <taxon>Embryophyta</taxon>
        <taxon>Tracheophyta</taxon>
        <taxon>Spermatophyta</taxon>
        <taxon>Magnoliopsida</taxon>
        <taxon>eudicotyledons</taxon>
        <taxon>Gunneridae</taxon>
        <taxon>Pentapetalae</taxon>
        <taxon>asterids</taxon>
        <taxon>lamiids</taxon>
        <taxon>Solanales</taxon>
        <taxon>Solanaceae</taxon>
        <taxon>Nicotianoideae</taxon>
        <taxon>Nicotianeae</taxon>
        <taxon>Nicotiana</taxon>
    </lineage>
</organism>
<dbReference type="RefSeq" id="XP_016495656.1">
    <property type="nucleotide sequence ID" value="XM_016640170.1"/>
</dbReference>
<dbReference type="PaxDb" id="4097-A0A1S4C3A5"/>
<dbReference type="KEGG" id="nta:107814719"/>
<sequence>MAAILARKSLYALRSRQLVLAGQAWQGTNACNGTLLGTRTFATKHSFSTDKGLYSALLIHPRSIIPFLYVSVSI</sequence>
<dbReference type="OrthoDB" id="10274487at2759"/>
<protein>
    <submittedName>
        <fullName evidence="1">NADH dehydrogenase [ubiquinone] iron-sulfur protein 8, mitochondrial-like</fullName>
    </submittedName>
</protein>
<dbReference type="AlphaFoldDB" id="A0A1S4C3A5"/>
<reference evidence="1" key="1">
    <citation type="submission" date="2025-08" db="UniProtKB">
        <authorList>
            <consortium name="RefSeq"/>
        </authorList>
    </citation>
    <scope>IDENTIFICATION</scope>
</reference>
<dbReference type="STRING" id="4097.A0A1S4C3A5"/>